<evidence type="ECO:0000256" key="1">
    <source>
        <dbReference type="SAM" id="Phobius"/>
    </source>
</evidence>
<keyword evidence="1" id="KW-0812">Transmembrane</keyword>
<keyword evidence="1" id="KW-1133">Transmembrane helix</keyword>
<sequence>MRKSILVKFTLFIISLFMAIVIAEFLLRMLKPPVSVMGMEFDEFRNKGLNQSHTLILVLEFGLSSVLRSRFITNSVLW</sequence>
<gene>
    <name evidence="2" type="ORF">A2786_05440</name>
</gene>
<reference evidence="2 3" key="1">
    <citation type="journal article" date="2016" name="Nat. Commun.">
        <title>Thousands of microbial genomes shed light on interconnected biogeochemical processes in an aquifer system.</title>
        <authorList>
            <person name="Anantharaman K."/>
            <person name="Brown C.T."/>
            <person name="Hug L.A."/>
            <person name="Sharon I."/>
            <person name="Castelle C.J."/>
            <person name="Probst A.J."/>
            <person name="Thomas B.C."/>
            <person name="Singh A."/>
            <person name="Wilkins M.J."/>
            <person name="Karaoz U."/>
            <person name="Brodie E.L."/>
            <person name="Williams K.H."/>
            <person name="Hubbard S.S."/>
            <person name="Banfield J.F."/>
        </authorList>
    </citation>
    <scope>NUCLEOTIDE SEQUENCE [LARGE SCALE GENOMIC DNA]</scope>
</reference>
<keyword evidence="1" id="KW-0472">Membrane</keyword>
<dbReference type="AlphaFoldDB" id="A0A1G1VUB1"/>
<feature type="transmembrane region" description="Helical" evidence="1">
    <location>
        <begin position="6"/>
        <end position="27"/>
    </location>
</feature>
<evidence type="ECO:0000313" key="3">
    <source>
        <dbReference type="Proteomes" id="UP000179233"/>
    </source>
</evidence>
<dbReference type="EMBL" id="MHCJ01000003">
    <property type="protein sequence ID" value="OGY18904.1"/>
    <property type="molecule type" value="Genomic_DNA"/>
</dbReference>
<name>A0A1G1VUB1_9BACT</name>
<accession>A0A1G1VUB1</accession>
<dbReference type="Proteomes" id="UP000179233">
    <property type="component" value="Unassembled WGS sequence"/>
</dbReference>
<protein>
    <submittedName>
        <fullName evidence="2">Uncharacterized protein</fullName>
    </submittedName>
</protein>
<organism evidence="2 3">
    <name type="scientific">Candidatus Chisholmbacteria bacterium RIFCSPHIGHO2_01_FULL_52_32</name>
    <dbReference type="NCBI Taxonomy" id="1797591"/>
    <lineage>
        <taxon>Bacteria</taxon>
        <taxon>Candidatus Chisholmiibacteriota</taxon>
    </lineage>
</organism>
<evidence type="ECO:0000313" key="2">
    <source>
        <dbReference type="EMBL" id="OGY18904.1"/>
    </source>
</evidence>
<comment type="caution">
    <text evidence="2">The sequence shown here is derived from an EMBL/GenBank/DDBJ whole genome shotgun (WGS) entry which is preliminary data.</text>
</comment>
<proteinExistence type="predicted"/>